<name>A0A387HPT1_9ACTN</name>
<dbReference type="Proteomes" id="UP000271554">
    <property type="component" value="Chromosome"/>
</dbReference>
<dbReference type="EMBL" id="CP032698">
    <property type="protein sequence ID" value="AYG84971.1"/>
    <property type="molecule type" value="Genomic_DNA"/>
</dbReference>
<reference evidence="1 2" key="1">
    <citation type="submission" date="2018-10" db="EMBL/GenBank/DDBJ databases">
        <title>Relationship between Morphology and Antimicrobial Activity in Streptomyces.</title>
        <authorList>
            <person name="Kang H.J."/>
            <person name="Kim S.B."/>
        </authorList>
    </citation>
    <scope>NUCLEOTIDE SEQUENCE [LARGE SCALE GENOMIC DNA]</scope>
    <source>
        <strain evidence="1 2">BH38</strain>
    </source>
</reference>
<gene>
    <name evidence="1" type="ORF">DWB77_07186</name>
</gene>
<protein>
    <submittedName>
        <fullName evidence="1">Uncharacterized protein</fullName>
    </submittedName>
</protein>
<sequence>MPAAPWRPSRTRRRLSGCSSTSCWIRRTPAVTRVTAESLLRRKDRSGLTIVASALAAADPNHSDWIHTAVNDVFGVFSIDRDHAIRVCEEILQDSDDRLARGAEQLRGILVEIDPALHP</sequence>
<proteinExistence type="predicted"/>
<dbReference type="KEGG" id="shun:DWB77_07186"/>
<accession>A0A387HPT1</accession>
<dbReference type="AlphaFoldDB" id="A0A387HPT1"/>
<evidence type="ECO:0000313" key="2">
    <source>
        <dbReference type="Proteomes" id="UP000271554"/>
    </source>
</evidence>
<keyword evidence="2" id="KW-1185">Reference proteome</keyword>
<evidence type="ECO:0000313" key="1">
    <source>
        <dbReference type="EMBL" id="AYG84971.1"/>
    </source>
</evidence>
<organism evidence="1 2">
    <name type="scientific">Streptomyces hundungensis</name>
    <dbReference type="NCBI Taxonomy" id="1077946"/>
    <lineage>
        <taxon>Bacteria</taxon>
        <taxon>Bacillati</taxon>
        <taxon>Actinomycetota</taxon>
        <taxon>Actinomycetes</taxon>
        <taxon>Kitasatosporales</taxon>
        <taxon>Streptomycetaceae</taxon>
        <taxon>Streptomyces</taxon>
    </lineage>
</organism>
<dbReference type="RefSeq" id="WP_216826889.1">
    <property type="nucleotide sequence ID" value="NZ_CP032698.1"/>
</dbReference>